<evidence type="ECO:0000313" key="3">
    <source>
        <dbReference type="EMBL" id="KZT52405.1"/>
    </source>
</evidence>
<dbReference type="Proteomes" id="UP000076842">
    <property type="component" value="Unassembled WGS sequence"/>
</dbReference>
<feature type="chain" id="PRO_5007856435" description="Protein CPL1-like domain-containing protein" evidence="1">
    <location>
        <begin position="23"/>
        <end position="231"/>
    </location>
</feature>
<dbReference type="STRING" id="1353952.A0A165DAK8"/>
<dbReference type="EMBL" id="KV424067">
    <property type="protein sequence ID" value="KZT52405.1"/>
    <property type="molecule type" value="Genomic_DNA"/>
</dbReference>
<feature type="signal peptide" evidence="1">
    <location>
        <begin position="1"/>
        <end position="22"/>
    </location>
</feature>
<dbReference type="AlphaFoldDB" id="A0A165DAK8"/>
<proteinExistence type="predicted"/>
<evidence type="ECO:0000259" key="2">
    <source>
        <dbReference type="Pfam" id="PF21671"/>
    </source>
</evidence>
<dbReference type="PANTHER" id="PTHR35192:SF2">
    <property type="entry name" value="APPLE DOMAIN-CONTAINING PROTEIN"/>
    <property type="match status" value="1"/>
</dbReference>
<sequence>MMFAHTLAVLAALTASASVAVAGTLERAAPLADRSVTVCAEGLFWWPIKEVCLTIGGKAAPSWPPAGKECPAEWQYHAGYSCCVPLRPEAPVPRTGDKCANGWPWFQDELCCRAPGPVARPPTPQPSGRGHYARKGKLGRAAKRDHSLRKMDCPAGLRACSIGLHMGEWECIDPLNDLTSCGGCIAPGDIGKDCKTIPGANTVGCTAGACQIFECLAGFELALDGASCVKL</sequence>
<keyword evidence="1" id="KW-0732">Signal</keyword>
<protein>
    <recommendedName>
        <fullName evidence="2">Protein CPL1-like domain-containing protein</fullName>
    </recommendedName>
</protein>
<name>A0A165DAK8_9BASI</name>
<dbReference type="InParanoid" id="A0A165DAK8"/>
<dbReference type="InterPro" id="IPR048661">
    <property type="entry name" value="CPL1-like"/>
</dbReference>
<dbReference type="Pfam" id="PF21671">
    <property type="entry name" value="CPL1-like"/>
    <property type="match status" value="1"/>
</dbReference>
<dbReference type="OrthoDB" id="439917at2759"/>
<dbReference type="PANTHER" id="PTHR35192">
    <property type="entry name" value="PROTEIN, PUTATIVE-RELATED"/>
    <property type="match status" value="1"/>
</dbReference>
<keyword evidence="4" id="KW-1185">Reference proteome</keyword>
<reference evidence="3 4" key="1">
    <citation type="journal article" date="2016" name="Mol. Biol. Evol.">
        <title>Comparative Genomics of Early-Diverging Mushroom-Forming Fungi Provides Insights into the Origins of Lignocellulose Decay Capabilities.</title>
        <authorList>
            <person name="Nagy L.G."/>
            <person name="Riley R."/>
            <person name="Tritt A."/>
            <person name="Adam C."/>
            <person name="Daum C."/>
            <person name="Floudas D."/>
            <person name="Sun H."/>
            <person name="Yadav J.S."/>
            <person name="Pangilinan J."/>
            <person name="Larsson K.H."/>
            <person name="Matsuura K."/>
            <person name="Barry K."/>
            <person name="Labutti K."/>
            <person name="Kuo R."/>
            <person name="Ohm R.A."/>
            <person name="Bhattacharya S.S."/>
            <person name="Shirouzu T."/>
            <person name="Yoshinaga Y."/>
            <person name="Martin F.M."/>
            <person name="Grigoriev I.V."/>
            <person name="Hibbett D.S."/>
        </authorList>
    </citation>
    <scope>NUCLEOTIDE SEQUENCE [LARGE SCALE GENOMIC DNA]</scope>
    <source>
        <strain evidence="3 4">HHB12733</strain>
    </source>
</reference>
<dbReference type="InterPro" id="IPR038955">
    <property type="entry name" value="PriA/CPL1_fungi"/>
</dbReference>
<evidence type="ECO:0000313" key="4">
    <source>
        <dbReference type="Proteomes" id="UP000076842"/>
    </source>
</evidence>
<organism evidence="3 4">
    <name type="scientific">Calocera cornea HHB12733</name>
    <dbReference type="NCBI Taxonomy" id="1353952"/>
    <lineage>
        <taxon>Eukaryota</taxon>
        <taxon>Fungi</taxon>
        <taxon>Dikarya</taxon>
        <taxon>Basidiomycota</taxon>
        <taxon>Agaricomycotina</taxon>
        <taxon>Dacrymycetes</taxon>
        <taxon>Dacrymycetales</taxon>
        <taxon>Dacrymycetaceae</taxon>
        <taxon>Calocera</taxon>
    </lineage>
</organism>
<evidence type="ECO:0000256" key="1">
    <source>
        <dbReference type="SAM" id="SignalP"/>
    </source>
</evidence>
<gene>
    <name evidence="3" type="ORF">CALCODRAFT_459274</name>
</gene>
<feature type="domain" description="Protein CPL1-like" evidence="2">
    <location>
        <begin position="169"/>
        <end position="229"/>
    </location>
</feature>
<accession>A0A165DAK8</accession>